<dbReference type="RefSeq" id="WP_035927288.1">
    <property type="nucleotide sequence ID" value="NZ_CADFFX010000005.1"/>
</dbReference>
<dbReference type="InterPro" id="IPR008816">
    <property type="entry name" value="Gly_zipper_2TM_dom"/>
</dbReference>
<keyword evidence="6" id="KW-1185">Reference proteome</keyword>
<name>A0A069PV54_9BURK</name>
<evidence type="ECO:0000256" key="3">
    <source>
        <dbReference type="SAM" id="MobiDB-lite"/>
    </source>
</evidence>
<comment type="subcellular location">
    <subcellularLocation>
        <location evidence="1">Membrane</location>
    </subcellularLocation>
</comment>
<evidence type="ECO:0000256" key="1">
    <source>
        <dbReference type="ARBA" id="ARBA00004370"/>
    </source>
</evidence>
<dbReference type="GO" id="GO:0019867">
    <property type="term" value="C:outer membrane"/>
    <property type="evidence" value="ECO:0007669"/>
    <property type="project" value="InterPro"/>
</dbReference>
<evidence type="ECO:0000313" key="6">
    <source>
        <dbReference type="Proteomes" id="UP000027466"/>
    </source>
</evidence>
<sequence>MSAQINSNSGGSRIHPLIAGASVAVILASVTAVAAITGILPTSKAVGTVPSAVPPAPPAMTQAAPQPAVSPAVAGPAVAPPVLAQAPVKPRAPAHRPASAHPATAPAQGNQYAGERAPAMDPNVGEVVSVTPVQASQPTTGLGALGGAVAGGLIGNQFGGGRGKVATTVVGAIGGGLAGNGIEHAVRKQTTYRVQVRMGDGSYRDFTYDTVPPVQVGERVRAAGSGLSAA</sequence>
<dbReference type="STRING" id="60547.GCA_000751215_01210"/>
<gene>
    <name evidence="5" type="ORF">BG61_20055</name>
</gene>
<protein>
    <recommendedName>
        <fullName evidence="4">Glycine zipper 2TM domain-containing protein</fullName>
    </recommendedName>
</protein>
<proteinExistence type="predicted"/>
<dbReference type="Pfam" id="PF05433">
    <property type="entry name" value="Rick_17kDa_Anti"/>
    <property type="match status" value="1"/>
</dbReference>
<dbReference type="EMBL" id="JFHC01000030">
    <property type="protein sequence ID" value="KDR41191.1"/>
    <property type="molecule type" value="Genomic_DNA"/>
</dbReference>
<feature type="region of interest" description="Disordered" evidence="3">
    <location>
        <begin position="87"/>
        <end position="113"/>
    </location>
</feature>
<accession>A0A069PV54</accession>
<evidence type="ECO:0000259" key="4">
    <source>
        <dbReference type="Pfam" id="PF05433"/>
    </source>
</evidence>
<evidence type="ECO:0000313" key="5">
    <source>
        <dbReference type="EMBL" id="KDR41191.1"/>
    </source>
</evidence>
<dbReference type="AlphaFoldDB" id="A0A069PV54"/>
<feature type="domain" description="Glycine zipper 2TM" evidence="4">
    <location>
        <begin position="142"/>
        <end position="183"/>
    </location>
</feature>
<comment type="caution">
    <text evidence="5">The sequence shown here is derived from an EMBL/GenBank/DDBJ whole genome shotgun (WGS) entry which is preliminary data.</text>
</comment>
<reference evidence="5 6" key="1">
    <citation type="submission" date="2014-03" db="EMBL/GenBank/DDBJ databases">
        <title>Draft Genome Sequences of Four Burkholderia Strains.</title>
        <authorList>
            <person name="Liu X.Y."/>
            <person name="Li C.X."/>
            <person name="Xu J.H."/>
        </authorList>
    </citation>
    <scope>NUCLEOTIDE SEQUENCE [LARGE SCALE GENOMIC DNA]</scope>
    <source>
        <strain evidence="5 6">DSM 50014</strain>
    </source>
</reference>
<evidence type="ECO:0000256" key="2">
    <source>
        <dbReference type="ARBA" id="ARBA00023136"/>
    </source>
</evidence>
<organism evidence="5 6">
    <name type="scientific">Caballeronia glathei</name>
    <dbReference type="NCBI Taxonomy" id="60547"/>
    <lineage>
        <taxon>Bacteria</taxon>
        <taxon>Pseudomonadati</taxon>
        <taxon>Pseudomonadota</taxon>
        <taxon>Betaproteobacteria</taxon>
        <taxon>Burkholderiales</taxon>
        <taxon>Burkholderiaceae</taxon>
        <taxon>Caballeronia</taxon>
    </lineage>
</organism>
<feature type="compositionally biased region" description="Low complexity" evidence="3">
    <location>
        <begin position="87"/>
        <end position="107"/>
    </location>
</feature>
<dbReference type="InterPro" id="IPR051407">
    <property type="entry name" value="Bact_OM_lipoprot/Surf_antigen"/>
</dbReference>
<dbReference type="PANTHER" id="PTHR35603">
    <property type="match status" value="1"/>
</dbReference>
<dbReference type="PANTHER" id="PTHR35603:SF2">
    <property type="entry name" value="OUTER MEMBRANE LIPOPROTEIN"/>
    <property type="match status" value="1"/>
</dbReference>
<keyword evidence="2" id="KW-0472">Membrane</keyword>
<dbReference type="Proteomes" id="UP000027466">
    <property type="component" value="Unassembled WGS sequence"/>
</dbReference>